<evidence type="ECO:0000256" key="7">
    <source>
        <dbReference type="ARBA" id="ARBA00022692"/>
    </source>
</evidence>
<protein>
    <recommendedName>
        <fullName evidence="14">Acyltransferase</fullName>
        <ecNumber evidence="14">2.3.1.-</ecNumber>
    </recommendedName>
</protein>
<evidence type="ECO:0000256" key="3">
    <source>
        <dbReference type="ARBA" id="ARBA00005189"/>
    </source>
</evidence>
<keyword evidence="17" id="KW-1185">Reference proteome</keyword>
<keyword evidence="8" id="KW-0319">Glycerol metabolism</keyword>
<keyword evidence="15" id="KW-0732">Signal</keyword>
<evidence type="ECO:0000256" key="15">
    <source>
        <dbReference type="SAM" id="SignalP"/>
    </source>
</evidence>
<keyword evidence="9 14" id="KW-0256">Endoplasmic reticulum</keyword>
<feature type="chain" id="PRO_5042280476" description="Acyltransferase" evidence="15">
    <location>
        <begin position="23"/>
        <end position="317"/>
    </location>
</feature>
<dbReference type="CDD" id="cd07987">
    <property type="entry name" value="LPLAT_MGAT-like"/>
    <property type="match status" value="1"/>
</dbReference>
<comment type="caution">
    <text evidence="16">The sequence shown here is derived from an EMBL/GenBank/DDBJ whole genome shotgun (WGS) entry which is preliminary data.</text>
</comment>
<evidence type="ECO:0000256" key="8">
    <source>
        <dbReference type="ARBA" id="ARBA00022798"/>
    </source>
</evidence>
<sequence>MRPAQIILAGAASALLWTGANGNPSLLGAEIEHWVAFATLAIYLASSYCDGSEYTVEGRAWPWFQKSWLLKALFGPQGYFKGQVICEDEEALKEVKQGIIAAFPHGIASFHHVMLCSDACGFLTKFPTLGYKRRDLAASAALGIPIFREMLLWMGCVDAGRSTAKAVLQRGYSMYVLPGGEREQVLTQCGRHIVYLKNRKGFVKLALQYGADLIPNYSFGETDMYTTSSFLSGLRLAVCKHLRVALPICWGVALTPIPRPVPLIAVVGKPIKVEKKVEPTNEDVDELHAKFVKALQELFDNHKANHDGYANAKLEIH</sequence>
<comment type="subcellular location">
    <subcellularLocation>
        <location evidence="1 14">Endoplasmic reticulum membrane</location>
        <topology evidence="1 14">Multi-pass membrane protein</topology>
    </subcellularLocation>
</comment>
<evidence type="ECO:0000256" key="2">
    <source>
        <dbReference type="ARBA" id="ARBA00004771"/>
    </source>
</evidence>
<evidence type="ECO:0000256" key="1">
    <source>
        <dbReference type="ARBA" id="ARBA00004477"/>
    </source>
</evidence>
<evidence type="ECO:0000256" key="5">
    <source>
        <dbReference type="ARBA" id="ARBA00022516"/>
    </source>
</evidence>
<dbReference type="GO" id="GO:0006071">
    <property type="term" value="P:glycerol metabolic process"/>
    <property type="evidence" value="ECO:0007669"/>
    <property type="project" value="UniProtKB-KW"/>
</dbReference>
<evidence type="ECO:0000256" key="11">
    <source>
        <dbReference type="ARBA" id="ARBA00023098"/>
    </source>
</evidence>
<dbReference type="PANTHER" id="PTHR12317:SF0">
    <property type="entry name" value="ACYLTRANSFERASE"/>
    <property type="match status" value="1"/>
</dbReference>
<comment type="pathway">
    <text evidence="2">Glycerolipid metabolism; triacylglycerol biosynthesis.</text>
</comment>
<keyword evidence="11" id="KW-0443">Lipid metabolism</keyword>
<evidence type="ECO:0000256" key="6">
    <source>
        <dbReference type="ARBA" id="ARBA00022679"/>
    </source>
</evidence>
<evidence type="ECO:0000256" key="4">
    <source>
        <dbReference type="ARBA" id="ARBA00005420"/>
    </source>
</evidence>
<comment type="pathway">
    <text evidence="3">Lipid metabolism.</text>
</comment>
<evidence type="ECO:0000256" key="10">
    <source>
        <dbReference type="ARBA" id="ARBA00022989"/>
    </source>
</evidence>
<gene>
    <name evidence="16" type="ORF">CYMTET_5569</name>
</gene>
<keyword evidence="5" id="KW-0444">Lipid biosynthesis</keyword>
<dbReference type="GO" id="GO:0004144">
    <property type="term" value="F:diacylglycerol O-acyltransferase activity"/>
    <property type="evidence" value="ECO:0007669"/>
    <property type="project" value="TreeGrafter"/>
</dbReference>
<dbReference type="GO" id="GO:0019432">
    <property type="term" value="P:triglyceride biosynthetic process"/>
    <property type="evidence" value="ECO:0007669"/>
    <property type="project" value="TreeGrafter"/>
</dbReference>
<organism evidence="16 17">
    <name type="scientific">Cymbomonas tetramitiformis</name>
    <dbReference type="NCBI Taxonomy" id="36881"/>
    <lineage>
        <taxon>Eukaryota</taxon>
        <taxon>Viridiplantae</taxon>
        <taxon>Chlorophyta</taxon>
        <taxon>Pyramimonadophyceae</taxon>
        <taxon>Pyramimonadales</taxon>
        <taxon>Pyramimonadaceae</taxon>
        <taxon>Cymbomonas</taxon>
    </lineage>
</organism>
<proteinExistence type="inferred from homology"/>
<dbReference type="EMBL" id="LGRX02001100">
    <property type="protein sequence ID" value="KAK3286898.1"/>
    <property type="molecule type" value="Genomic_DNA"/>
</dbReference>
<dbReference type="EC" id="2.3.1.-" evidence="14"/>
<keyword evidence="12" id="KW-0472">Membrane</keyword>
<dbReference type="GO" id="GO:0005789">
    <property type="term" value="C:endoplasmic reticulum membrane"/>
    <property type="evidence" value="ECO:0007669"/>
    <property type="project" value="UniProtKB-SubCell"/>
</dbReference>
<feature type="signal peptide" evidence="15">
    <location>
        <begin position="1"/>
        <end position="22"/>
    </location>
</feature>
<evidence type="ECO:0000313" key="16">
    <source>
        <dbReference type="EMBL" id="KAK3286898.1"/>
    </source>
</evidence>
<evidence type="ECO:0000256" key="14">
    <source>
        <dbReference type="RuleBase" id="RU367023"/>
    </source>
</evidence>
<comment type="similarity">
    <text evidence="4 14">Belongs to the diacylglycerol acyltransferase family.</text>
</comment>
<evidence type="ECO:0000256" key="9">
    <source>
        <dbReference type="ARBA" id="ARBA00022824"/>
    </source>
</evidence>
<keyword evidence="6 14" id="KW-0808">Transferase</keyword>
<keyword evidence="7" id="KW-0812">Transmembrane</keyword>
<evidence type="ECO:0000256" key="13">
    <source>
        <dbReference type="ARBA" id="ARBA00023315"/>
    </source>
</evidence>
<dbReference type="Pfam" id="PF03982">
    <property type="entry name" value="DAGAT"/>
    <property type="match status" value="1"/>
</dbReference>
<keyword evidence="13" id="KW-0012">Acyltransferase</keyword>
<keyword evidence="10" id="KW-1133">Transmembrane helix</keyword>
<evidence type="ECO:0000256" key="12">
    <source>
        <dbReference type="ARBA" id="ARBA00023136"/>
    </source>
</evidence>
<dbReference type="AlphaFoldDB" id="A0AAE0GZ89"/>
<accession>A0AAE0GZ89</accession>
<reference evidence="16 17" key="1">
    <citation type="journal article" date="2015" name="Genome Biol. Evol.">
        <title>Comparative Genomics of a Bacterivorous Green Alga Reveals Evolutionary Causalities and Consequences of Phago-Mixotrophic Mode of Nutrition.</title>
        <authorList>
            <person name="Burns J.A."/>
            <person name="Paasch A."/>
            <person name="Narechania A."/>
            <person name="Kim E."/>
        </authorList>
    </citation>
    <scope>NUCLEOTIDE SEQUENCE [LARGE SCALE GENOMIC DNA]</scope>
    <source>
        <strain evidence="16 17">PLY_AMNH</strain>
    </source>
</reference>
<dbReference type="InterPro" id="IPR007130">
    <property type="entry name" value="DAGAT"/>
</dbReference>
<dbReference type="Proteomes" id="UP001190700">
    <property type="component" value="Unassembled WGS sequence"/>
</dbReference>
<dbReference type="PANTHER" id="PTHR12317">
    <property type="entry name" value="DIACYLGLYCEROL O-ACYLTRANSFERASE"/>
    <property type="match status" value="1"/>
</dbReference>
<name>A0AAE0GZ89_9CHLO</name>
<evidence type="ECO:0000313" key="17">
    <source>
        <dbReference type="Proteomes" id="UP001190700"/>
    </source>
</evidence>